<comment type="caution">
    <text evidence="1">The sequence shown here is derived from an EMBL/GenBank/DDBJ whole genome shotgun (WGS) entry which is preliminary data.</text>
</comment>
<reference evidence="1" key="1">
    <citation type="journal article" date="2014" name="Front. Microbiol.">
        <title>High frequency of phylogenetically diverse reductive dehalogenase-homologous genes in deep subseafloor sedimentary metagenomes.</title>
        <authorList>
            <person name="Kawai M."/>
            <person name="Futagami T."/>
            <person name="Toyoda A."/>
            <person name="Takaki Y."/>
            <person name="Nishi S."/>
            <person name="Hori S."/>
            <person name="Arai W."/>
            <person name="Tsubouchi T."/>
            <person name="Morono Y."/>
            <person name="Uchiyama I."/>
            <person name="Ito T."/>
            <person name="Fujiyama A."/>
            <person name="Inagaki F."/>
            <person name="Takami H."/>
        </authorList>
    </citation>
    <scope>NUCLEOTIDE SEQUENCE</scope>
    <source>
        <strain evidence="1">Expedition CK06-06</strain>
    </source>
</reference>
<sequence length="125" mass="14032">YQSIGHDFLSTLADLLRDDSTIVIAGVDFSHVGPKFGHDMPASLIINESERHDRQLLHCLCTMNADGFWSESKRIRDKYNVCGFSVLACLLETLPPSHGHFLDYEIFKEDPTRSAVSFAAAVFTR</sequence>
<evidence type="ECO:0000313" key="1">
    <source>
        <dbReference type="EMBL" id="GAG14574.1"/>
    </source>
</evidence>
<evidence type="ECO:0008006" key="2">
    <source>
        <dbReference type="Google" id="ProtNLM"/>
    </source>
</evidence>
<protein>
    <recommendedName>
        <fullName evidence="2">AmmeMemoRadiSam system protein B</fullName>
    </recommendedName>
</protein>
<dbReference type="InterPro" id="IPR002737">
    <property type="entry name" value="MEMO1_fam"/>
</dbReference>
<organism evidence="1">
    <name type="scientific">marine sediment metagenome</name>
    <dbReference type="NCBI Taxonomy" id="412755"/>
    <lineage>
        <taxon>unclassified sequences</taxon>
        <taxon>metagenomes</taxon>
        <taxon>ecological metagenomes</taxon>
    </lineage>
</organism>
<proteinExistence type="predicted"/>
<gene>
    <name evidence="1" type="ORF">S01H1_57676</name>
</gene>
<accession>X0V8U2</accession>
<dbReference type="Pfam" id="PF01875">
    <property type="entry name" value="Memo"/>
    <property type="match status" value="1"/>
</dbReference>
<dbReference type="AlphaFoldDB" id="X0V8U2"/>
<dbReference type="EMBL" id="BARS01037626">
    <property type="protein sequence ID" value="GAG14574.1"/>
    <property type="molecule type" value="Genomic_DNA"/>
</dbReference>
<feature type="non-terminal residue" evidence="1">
    <location>
        <position position="1"/>
    </location>
</feature>
<name>X0V8U2_9ZZZZ</name>
<dbReference type="Gene3D" id="3.40.830.10">
    <property type="entry name" value="LigB-like"/>
    <property type="match status" value="1"/>
</dbReference>